<dbReference type="Proteomes" id="UP001304243">
    <property type="component" value="Unassembled WGS sequence"/>
</dbReference>
<dbReference type="EMBL" id="JASEJX010000039">
    <property type="protein sequence ID" value="KAK4509357.1"/>
    <property type="molecule type" value="Genomic_DNA"/>
</dbReference>
<name>A0AAN7D2G2_9FUNG</name>
<dbReference type="RefSeq" id="XP_064676023.1">
    <property type="nucleotide sequence ID" value="XM_064826966.1"/>
</dbReference>
<gene>
    <name evidence="1" type="ORF">ATC70_007708</name>
</gene>
<keyword evidence="2" id="KW-1185">Reference proteome</keyword>
<sequence>MRHYKFHQTLDRLERLDSMPHSSRHHLVGKLLTKFEVFEGYGCMPQRTSHVHTQQSALNIGITCGDSTNDYPGVFFHVCTDPVDQIFFARPSQPLLQTSQDDRMCCNYGQVLRLGYVSVDRLIVEISDIKIEIEFDDLGIWKQGVPNAMDSAYASLLVQRLVLQNKY</sequence>
<proteinExistence type="predicted"/>
<organism evidence="1 2">
    <name type="scientific">Mucor velutinosus</name>
    <dbReference type="NCBI Taxonomy" id="708070"/>
    <lineage>
        <taxon>Eukaryota</taxon>
        <taxon>Fungi</taxon>
        <taxon>Fungi incertae sedis</taxon>
        <taxon>Mucoromycota</taxon>
        <taxon>Mucoromycotina</taxon>
        <taxon>Mucoromycetes</taxon>
        <taxon>Mucorales</taxon>
        <taxon>Mucorineae</taxon>
        <taxon>Mucoraceae</taxon>
        <taxon>Mucor</taxon>
    </lineage>
</organism>
<reference evidence="1 2" key="1">
    <citation type="submission" date="2022-11" db="EMBL/GenBank/DDBJ databases">
        <title>Mucor velutinosus strain NIH1002 WGS.</title>
        <authorList>
            <person name="Subramanian P."/>
            <person name="Mullikin J.C."/>
            <person name="Segre J.A."/>
            <person name="Zelazny A.M."/>
        </authorList>
    </citation>
    <scope>NUCLEOTIDE SEQUENCE [LARGE SCALE GENOMIC DNA]</scope>
    <source>
        <strain evidence="1 2">NIH1002</strain>
    </source>
</reference>
<accession>A0AAN7D2G2</accession>
<dbReference type="AlphaFoldDB" id="A0AAN7D2G2"/>
<comment type="caution">
    <text evidence="1">The sequence shown here is derived from an EMBL/GenBank/DDBJ whole genome shotgun (WGS) entry which is preliminary data.</text>
</comment>
<evidence type="ECO:0000313" key="1">
    <source>
        <dbReference type="EMBL" id="KAK4509357.1"/>
    </source>
</evidence>
<evidence type="ECO:0000313" key="2">
    <source>
        <dbReference type="Proteomes" id="UP001304243"/>
    </source>
</evidence>
<protein>
    <submittedName>
        <fullName evidence="1">Uncharacterized protein</fullName>
    </submittedName>
</protein>
<dbReference type="GeneID" id="89951394"/>